<feature type="compositionally biased region" description="Basic residues" evidence="8">
    <location>
        <begin position="503"/>
        <end position="514"/>
    </location>
</feature>
<dbReference type="SMART" id="SM00240">
    <property type="entry name" value="FHA"/>
    <property type="match status" value="2"/>
</dbReference>
<evidence type="ECO:0008006" key="14">
    <source>
        <dbReference type="Google" id="ProtNLM"/>
    </source>
</evidence>
<dbReference type="GO" id="GO:0016020">
    <property type="term" value="C:membrane"/>
    <property type="evidence" value="ECO:0007669"/>
    <property type="project" value="UniProtKB-SubCell"/>
</dbReference>
<dbReference type="Pfam" id="PF00005">
    <property type="entry name" value="ABC_tran"/>
    <property type="match status" value="1"/>
</dbReference>
<dbReference type="PROSITE" id="PS00211">
    <property type="entry name" value="ABC_TRANSPORTER_1"/>
    <property type="match status" value="1"/>
</dbReference>
<protein>
    <recommendedName>
        <fullName evidence="14">ABC transporter domain-containing protein</fullName>
    </recommendedName>
</protein>
<dbReference type="GO" id="GO:0005524">
    <property type="term" value="F:ATP binding"/>
    <property type="evidence" value="ECO:0007669"/>
    <property type="project" value="UniProtKB-KW"/>
</dbReference>
<feature type="compositionally biased region" description="Basic and acidic residues" evidence="8">
    <location>
        <begin position="488"/>
        <end position="499"/>
    </location>
</feature>
<dbReference type="SMART" id="SM00382">
    <property type="entry name" value="AAA"/>
    <property type="match status" value="1"/>
</dbReference>
<organism evidence="12 13">
    <name type="scientific">Blautia hydrogenotrophica (strain DSM 10507 / JCM 14656 / S5a33)</name>
    <name type="common">Ruminococcus hydrogenotrophicus</name>
    <dbReference type="NCBI Taxonomy" id="476272"/>
    <lineage>
        <taxon>Bacteria</taxon>
        <taxon>Bacillati</taxon>
        <taxon>Bacillota</taxon>
        <taxon>Clostridia</taxon>
        <taxon>Lachnospirales</taxon>
        <taxon>Lachnospiraceae</taxon>
        <taxon>Blautia</taxon>
    </lineage>
</organism>
<dbReference type="InterPro" id="IPR000253">
    <property type="entry name" value="FHA_dom"/>
</dbReference>
<gene>
    <name evidence="12" type="ORF">RUMHYD_01584</name>
</gene>
<name>C0CL63_BLAHS</name>
<evidence type="ECO:0000256" key="7">
    <source>
        <dbReference type="ARBA" id="ARBA00023136"/>
    </source>
</evidence>
<evidence type="ECO:0000313" key="12">
    <source>
        <dbReference type="EMBL" id="EEG49551.1"/>
    </source>
</evidence>
<comment type="caution">
    <text evidence="12">The sequence shown here is derived from an EMBL/GenBank/DDBJ whole genome shotgun (WGS) entry which is preliminary data.</text>
</comment>
<dbReference type="eggNOG" id="COG1131">
    <property type="taxonomic scope" value="Bacteria"/>
</dbReference>
<dbReference type="InterPro" id="IPR050352">
    <property type="entry name" value="ABCG_transporters"/>
</dbReference>
<evidence type="ECO:0000256" key="2">
    <source>
        <dbReference type="ARBA" id="ARBA00022448"/>
    </source>
</evidence>
<feature type="domain" description="FHA" evidence="10">
    <location>
        <begin position="47"/>
        <end position="96"/>
    </location>
</feature>
<feature type="transmembrane region" description="Helical" evidence="9">
    <location>
        <begin position="759"/>
        <end position="777"/>
    </location>
</feature>
<dbReference type="InterPro" id="IPR008984">
    <property type="entry name" value="SMAD_FHA_dom_sf"/>
</dbReference>
<feature type="transmembrane region" description="Helical" evidence="9">
    <location>
        <begin position="679"/>
        <end position="698"/>
    </location>
</feature>
<dbReference type="Proteomes" id="UP000003100">
    <property type="component" value="Unassembled WGS sequence"/>
</dbReference>
<feature type="transmembrane region" description="Helical" evidence="9">
    <location>
        <begin position="646"/>
        <end position="667"/>
    </location>
</feature>
<keyword evidence="7 9" id="KW-0472">Membrane</keyword>
<dbReference type="Pfam" id="PF00498">
    <property type="entry name" value="FHA"/>
    <property type="match status" value="2"/>
</dbReference>
<dbReference type="GO" id="GO:0140359">
    <property type="term" value="F:ABC-type transporter activity"/>
    <property type="evidence" value="ECO:0007669"/>
    <property type="project" value="InterPro"/>
</dbReference>
<dbReference type="InterPro" id="IPR013525">
    <property type="entry name" value="ABC2_TM"/>
</dbReference>
<evidence type="ECO:0000256" key="9">
    <source>
        <dbReference type="SAM" id="Phobius"/>
    </source>
</evidence>
<feature type="transmembrane region" description="Helical" evidence="9">
    <location>
        <begin position="535"/>
        <end position="552"/>
    </location>
</feature>
<reference evidence="12 13" key="1">
    <citation type="submission" date="2009-01" db="EMBL/GenBank/DDBJ databases">
        <authorList>
            <person name="Fulton L."/>
            <person name="Clifton S."/>
            <person name="Fulton B."/>
            <person name="Xu J."/>
            <person name="Minx P."/>
            <person name="Pepin K.H."/>
            <person name="Johnson M."/>
            <person name="Bhonagiri V."/>
            <person name="Nash W.E."/>
            <person name="Mardis E.R."/>
            <person name="Wilson R.K."/>
        </authorList>
    </citation>
    <scope>NUCLEOTIDE SEQUENCE [LARGE SCALE GENOMIC DNA]</scope>
    <source>
        <strain evidence="13">DSM 10507 / JCM 14656 / S5a33</strain>
    </source>
</reference>
<feature type="domain" description="ABC transporter" evidence="11">
    <location>
        <begin position="233"/>
        <end position="467"/>
    </location>
</feature>
<keyword evidence="2" id="KW-0813">Transport</keyword>
<dbReference type="AlphaFoldDB" id="C0CL63"/>
<evidence type="ECO:0000313" key="13">
    <source>
        <dbReference type="Proteomes" id="UP000003100"/>
    </source>
</evidence>
<reference evidence="12 13" key="2">
    <citation type="submission" date="2009-02" db="EMBL/GenBank/DDBJ databases">
        <title>Draft genome sequence of Blautia hydrogenotrophica DSM 10507 (Ruminococcus hydrogenotrophicus DSM 10507).</title>
        <authorList>
            <person name="Sudarsanam P."/>
            <person name="Ley R."/>
            <person name="Guruge J."/>
            <person name="Turnbaugh P.J."/>
            <person name="Mahowald M."/>
            <person name="Liep D."/>
            <person name="Gordon J."/>
        </authorList>
    </citation>
    <scope>NUCLEOTIDE SEQUENCE [LARGE SCALE GENOMIC DNA]</scope>
    <source>
        <strain evidence="13">DSM 10507 / JCM 14656 / S5a33</strain>
    </source>
</reference>
<evidence type="ECO:0000256" key="5">
    <source>
        <dbReference type="ARBA" id="ARBA00022840"/>
    </source>
</evidence>
<dbReference type="Gene3D" id="2.60.200.20">
    <property type="match status" value="2"/>
</dbReference>
<dbReference type="Gene3D" id="3.40.50.300">
    <property type="entry name" value="P-loop containing nucleotide triphosphate hydrolases"/>
    <property type="match status" value="1"/>
</dbReference>
<evidence type="ECO:0000259" key="11">
    <source>
        <dbReference type="PROSITE" id="PS50893"/>
    </source>
</evidence>
<feature type="domain" description="FHA" evidence="10">
    <location>
        <begin position="144"/>
        <end position="193"/>
    </location>
</feature>
<accession>C0CL63</accession>
<dbReference type="InterPro" id="IPR027417">
    <property type="entry name" value="P-loop_NTPase"/>
</dbReference>
<evidence type="ECO:0000256" key="4">
    <source>
        <dbReference type="ARBA" id="ARBA00022741"/>
    </source>
</evidence>
<dbReference type="EMBL" id="ACBZ01000076">
    <property type="protein sequence ID" value="EEG49551.1"/>
    <property type="molecule type" value="Genomic_DNA"/>
</dbReference>
<dbReference type="PATRIC" id="fig|476272.21.peg.2933"/>
<dbReference type="PROSITE" id="PS50893">
    <property type="entry name" value="ABC_TRANSPORTER_2"/>
    <property type="match status" value="1"/>
</dbReference>
<dbReference type="SUPFAM" id="SSF52540">
    <property type="entry name" value="P-loop containing nucleoside triphosphate hydrolases"/>
    <property type="match status" value="1"/>
</dbReference>
<dbReference type="GO" id="GO:0016887">
    <property type="term" value="F:ATP hydrolysis activity"/>
    <property type="evidence" value="ECO:0007669"/>
    <property type="project" value="InterPro"/>
</dbReference>
<dbReference type="InterPro" id="IPR003439">
    <property type="entry name" value="ABC_transporter-like_ATP-bd"/>
</dbReference>
<evidence type="ECO:0000256" key="6">
    <source>
        <dbReference type="ARBA" id="ARBA00022989"/>
    </source>
</evidence>
<dbReference type="InterPro" id="IPR017871">
    <property type="entry name" value="ABC_transporter-like_CS"/>
</dbReference>
<keyword evidence="6 9" id="KW-1133">Transmembrane helix</keyword>
<dbReference type="CDD" id="cd00060">
    <property type="entry name" value="FHA"/>
    <property type="match status" value="2"/>
</dbReference>
<dbReference type="InterPro" id="IPR003593">
    <property type="entry name" value="AAA+_ATPase"/>
</dbReference>
<keyword evidence="4" id="KW-0547">Nucleotide-binding</keyword>
<dbReference type="Pfam" id="PF01061">
    <property type="entry name" value="ABC2_membrane"/>
    <property type="match status" value="1"/>
</dbReference>
<feature type="region of interest" description="Disordered" evidence="8">
    <location>
        <begin position="488"/>
        <end position="514"/>
    </location>
</feature>
<evidence type="ECO:0000256" key="1">
    <source>
        <dbReference type="ARBA" id="ARBA00004141"/>
    </source>
</evidence>
<dbReference type="SUPFAM" id="SSF49879">
    <property type="entry name" value="SMAD/FHA domain"/>
    <property type="match status" value="2"/>
</dbReference>
<evidence type="ECO:0000256" key="3">
    <source>
        <dbReference type="ARBA" id="ARBA00022692"/>
    </source>
</evidence>
<sequence>MNQGGMDCTSHYGGYHMSGRGMRRLTVFVGEQSPREVDLGQFHKEYISFGRSPDNDLVLPSPNVSKHHGFFRLTANGVYVEDLNSTNGLLFNGTRVASGLLREGDILRIDDERRSVTSGVLFFFNTSSEHHSWKKREMGKAGELLIGREQRCDVVLNHVSVSKRHASIVREGDAFFVVDHSSTNGTFVNGRRVQGRKPLKEKDVLRIVDTRLIFANGCLYYCSYKRGLGIEAVHLVRTVKNKGETFNICNDVSLSIEPGELVAIIGGSGAGKTTLMNAICGYNRPTSGQVLINGEELYDTYDALKNIIGYVPQQDIVYDNLTLFSMLDYAAKLRLPDDMSEQERRQRVHQVIDIVELKGKENTMIRQLSGGQKKRASIAVELLSDPTLFFLDEPASGLDPGTERNLMRTLKNMTNTGKTVVLVTHSTLNLQVCDKIVFMGRGGNLCFYGNTREAEEFFHVDNLVDVYNMMTEDPMRWKSLYNQKAQRERKGGGYKEVHSRQSYSKKAKSKHSRLRQTGILSSRYLQLLINDRQRLAMVLLQAPILALLISLVKNGYQFERYDITKSLLFALSCSAFWIGMLNAIQEVCKERAILRREYMTGLHLGAYITSKLLVLGVLCLVQSLLLIGVFWLTVGIPEEGLFLPPFLEMFLTAFLTAFSATAMGLFASSLFKNPDRAMTAAPILLMPQILFSGLLFKLKGVTTVLSWFTICRWSVEGFGSSANLNGLEYTVEVNGEIQEFPHEAEAFFEFTKAHIAQDWFLLVVFVAVFCILSGLVLRSVKK</sequence>
<comment type="subcellular location">
    <subcellularLocation>
        <location evidence="1">Membrane</location>
        <topology evidence="1">Multi-pass membrane protein</topology>
    </subcellularLocation>
</comment>
<feature type="transmembrane region" description="Helical" evidence="9">
    <location>
        <begin position="604"/>
        <end position="634"/>
    </location>
</feature>
<proteinExistence type="predicted"/>
<keyword evidence="5" id="KW-0067">ATP-binding</keyword>
<dbReference type="GeneID" id="86820231"/>
<evidence type="ECO:0000259" key="10">
    <source>
        <dbReference type="PROSITE" id="PS50006"/>
    </source>
</evidence>
<keyword evidence="3 9" id="KW-0812">Transmembrane</keyword>
<dbReference type="HOGENOM" id="CLU_012042_1_1_9"/>
<dbReference type="PANTHER" id="PTHR48041:SF139">
    <property type="entry name" value="PROTEIN SCARLET"/>
    <property type="match status" value="1"/>
</dbReference>
<evidence type="ECO:0000256" key="8">
    <source>
        <dbReference type="SAM" id="MobiDB-lite"/>
    </source>
</evidence>
<dbReference type="PANTHER" id="PTHR48041">
    <property type="entry name" value="ABC TRANSPORTER G FAMILY MEMBER 28"/>
    <property type="match status" value="1"/>
</dbReference>
<dbReference type="PROSITE" id="PS50006">
    <property type="entry name" value="FHA_DOMAIN"/>
    <property type="match status" value="2"/>
</dbReference>
<keyword evidence="13" id="KW-1185">Reference proteome</keyword>
<dbReference type="RefSeq" id="WP_005947843.1">
    <property type="nucleotide sequence ID" value="NZ_CP136423.1"/>
</dbReference>